<keyword evidence="2" id="KW-1185">Reference proteome</keyword>
<dbReference type="STRING" id="570521.SAMN04488508_101583"/>
<proteinExistence type="predicted"/>
<evidence type="ECO:0000313" key="2">
    <source>
        <dbReference type="Proteomes" id="UP000184432"/>
    </source>
</evidence>
<sequence length="79" mass="9449">MNELCTISVGRDRLEDKYTFFKNGRIQHSYDESILNYGLMEWVKPGEIDNIIKRRILKNCPKPHKKEVRQILAFNLRLN</sequence>
<accession>A0A1M6B1R8</accession>
<dbReference type="Proteomes" id="UP000184432">
    <property type="component" value="Unassembled WGS sequence"/>
</dbReference>
<name>A0A1M6B1R8_9FLAO</name>
<protein>
    <submittedName>
        <fullName evidence="1">Uncharacterized protein</fullName>
    </submittedName>
</protein>
<dbReference type="AlphaFoldDB" id="A0A1M6B1R8"/>
<dbReference type="EMBL" id="FQYP01000001">
    <property type="protein sequence ID" value="SHI42630.1"/>
    <property type="molecule type" value="Genomic_DNA"/>
</dbReference>
<organism evidence="1 2">
    <name type="scientific">Aquimarina spongiae</name>
    <dbReference type="NCBI Taxonomy" id="570521"/>
    <lineage>
        <taxon>Bacteria</taxon>
        <taxon>Pseudomonadati</taxon>
        <taxon>Bacteroidota</taxon>
        <taxon>Flavobacteriia</taxon>
        <taxon>Flavobacteriales</taxon>
        <taxon>Flavobacteriaceae</taxon>
        <taxon>Aquimarina</taxon>
    </lineage>
</organism>
<evidence type="ECO:0000313" key="1">
    <source>
        <dbReference type="EMBL" id="SHI42630.1"/>
    </source>
</evidence>
<dbReference type="RefSeq" id="WP_073313687.1">
    <property type="nucleotide sequence ID" value="NZ_FQYP01000001.1"/>
</dbReference>
<reference evidence="2" key="1">
    <citation type="submission" date="2016-11" db="EMBL/GenBank/DDBJ databases">
        <authorList>
            <person name="Varghese N."/>
            <person name="Submissions S."/>
        </authorList>
    </citation>
    <scope>NUCLEOTIDE SEQUENCE [LARGE SCALE GENOMIC DNA]</scope>
    <source>
        <strain evidence="2">DSM 22623</strain>
    </source>
</reference>
<gene>
    <name evidence="1" type="ORF">SAMN04488508_101583</name>
</gene>